<comment type="caution">
    <text evidence="2">The sequence shown here is derived from an EMBL/GenBank/DDBJ whole genome shotgun (WGS) entry which is preliminary data.</text>
</comment>
<sequence>MVAREKGRRAVSGGSFIGLNRRNDWMDRLISARDSAEQGQHPSWGGSNGQVSVGNQRLERRGGRNQWLMGFNPAEHLVVKLRRNTTRGGECQVANLTGVKHILSAFVRRQTSRALFRSMSVKTDMDGTTDDRSYGPSCLDWGPWIAYATFARIGWLARQLDSDEDTCTSSSSSPFLWFYALKPDAHQSVPIT</sequence>
<protein>
    <submittedName>
        <fullName evidence="2">Uncharacterized protein</fullName>
    </submittedName>
</protein>
<accession>G3Y5S3</accession>
<dbReference type="OrthoDB" id="10445972at2759"/>
<dbReference type="Proteomes" id="UP000009038">
    <property type="component" value="Unassembled WGS sequence"/>
</dbReference>
<dbReference type="AlphaFoldDB" id="G3Y5S3"/>
<gene>
    <name evidence="2" type="ORF">ASPNIDRAFT_41135</name>
</gene>
<name>G3Y5S3_ASPNA</name>
<dbReference type="VEuPathDB" id="FungiDB:ASPNIDRAFT2_41135"/>
<feature type="region of interest" description="Disordered" evidence="1">
    <location>
        <begin position="33"/>
        <end position="53"/>
    </location>
</feature>
<organism evidence="2 3">
    <name type="scientific">Aspergillus niger (strain ATCC 1015 / CBS 113.46 / FGSC A1144 / LSHB Ac4 / NCTC 3858a / NRRL 328 / USDA 3528.7)</name>
    <dbReference type="NCBI Taxonomy" id="380704"/>
    <lineage>
        <taxon>Eukaryota</taxon>
        <taxon>Fungi</taxon>
        <taxon>Dikarya</taxon>
        <taxon>Ascomycota</taxon>
        <taxon>Pezizomycotina</taxon>
        <taxon>Eurotiomycetes</taxon>
        <taxon>Eurotiomycetidae</taxon>
        <taxon>Eurotiales</taxon>
        <taxon>Aspergillaceae</taxon>
        <taxon>Aspergillus</taxon>
        <taxon>Aspergillus subgen. Circumdati</taxon>
    </lineage>
</organism>
<evidence type="ECO:0000256" key="1">
    <source>
        <dbReference type="SAM" id="MobiDB-lite"/>
    </source>
</evidence>
<evidence type="ECO:0000313" key="3">
    <source>
        <dbReference type="Proteomes" id="UP000009038"/>
    </source>
</evidence>
<evidence type="ECO:0000313" key="2">
    <source>
        <dbReference type="EMBL" id="EHA21938.1"/>
    </source>
</evidence>
<dbReference type="EMBL" id="ACJE01000013">
    <property type="protein sequence ID" value="EHA21938.1"/>
    <property type="molecule type" value="Genomic_DNA"/>
</dbReference>
<proteinExistence type="predicted"/>
<reference evidence="2 3" key="1">
    <citation type="journal article" date="2011" name="Genome Res.">
        <title>Comparative genomics of citric-acid-producing Aspergillus niger ATCC 1015 versus enzyme-producing CBS 513.88.</title>
        <authorList>
            <person name="Andersen M.R."/>
            <person name="Salazar M.P."/>
            <person name="Schaap P.J."/>
            <person name="van de Vondervoort P.J."/>
            <person name="Culley D."/>
            <person name="Thykaer J."/>
            <person name="Frisvad J.C."/>
            <person name="Nielsen K.F."/>
            <person name="Albang R."/>
            <person name="Albermann K."/>
            <person name="Berka R.M."/>
            <person name="Braus G.H."/>
            <person name="Braus-Stromeyer S.A."/>
            <person name="Corrochano L.M."/>
            <person name="Dai Z."/>
            <person name="van Dijck P.W."/>
            <person name="Hofmann G."/>
            <person name="Lasure L.L."/>
            <person name="Magnuson J.K."/>
            <person name="Menke H."/>
            <person name="Meijer M."/>
            <person name="Meijer S.L."/>
            <person name="Nielsen J.B."/>
            <person name="Nielsen M.L."/>
            <person name="van Ooyen A.J."/>
            <person name="Pel H.J."/>
            <person name="Poulsen L."/>
            <person name="Samson R.A."/>
            <person name="Stam H."/>
            <person name="Tsang A."/>
            <person name="van den Brink J.M."/>
            <person name="Atkins A."/>
            <person name="Aerts A."/>
            <person name="Shapiro H."/>
            <person name="Pangilinan J."/>
            <person name="Salamov A."/>
            <person name="Lou Y."/>
            <person name="Lindquist E."/>
            <person name="Lucas S."/>
            <person name="Grimwood J."/>
            <person name="Grigoriev I.V."/>
            <person name="Kubicek C.P."/>
            <person name="Martinez D."/>
            <person name="van Peij N.N."/>
            <person name="Roubos J.A."/>
            <person name="Nielsen J."/>
            <person name="Baker S.E."/>
        </authorList>
    </citation>
    <scope>NUCLEOTIDE SEQUENCE [LARGE SCALE GENOMIC DNA]</scope>
    <source>
        <strain evidence="3">ATCC 1015 / CBS 113.46 / FGSC A1144 / LSHB Ac4 / NCTC 3858a / NRRL 328 / USDA 3528.7</strain>
    </source>
</reference>
<dbReference type="HOGENOM" id="CLU_1414871_0_0_1"/>